<feature type="transmembrane region" description="Helical" evidence="9">
    <location>
        <begin position="403"/>
        <end position="423"/>
    </location>
</feature>
<evidence type="ECO:0000256" key="4">
    <source>
        <dbReference type="ARBA" id="ARBA00022475"/>
    </source>
</evidence>
<dbReference type="PANTHER" id="PTHR42770:SF18">
    <property type="entry name" value="ARGININE_AGMATINE ANTIPORTER"/>
    <property type="match status" value="1"/>
</dbReference>
<sequence length="433" mass="44420">MTDAQPAGDRKLGWGLAALLVTGNMIGSGVYLLPASLASIGSSSLVGWVVAALGALLLAAVFAGLGRTLPAADSLSGYAGQGLGRFFGYQASVAYWVGNWVGNVAIAVAATGYMAFFVPMLAERWPGAVCNVALIWLTTLLYMAGPRAVARFGGLTLAVGLVPLVIAVFAGAIAFDPAVFAASWSPAGVGLTSSVPASMALIFWAFLGFESAGVVAQRLKDPERNVGRATFVGVTLAAIIYIAVSAAVFGVIPAAELAQSSSPFADVAVRVIGSGAAGFVAVCAVAKTLGTLGGWMMLTGETARAGARQGFLPRVFGHGAVTPPANPLIHGVLMTVIVLASAQPRLAGQFGLLIGATTVLFLVVYGFCCVALMRFTDRWPERIAALGGLAFCGWAVAMSGWVFLGIAMAFFAVTTVVWVGLGLRRRRLAATEP</sequence>
<dbReference type="InterPro" id="IPR002293">
    <property type="entry name" value="AA/rel_permease1"/>
</dbReference>
<dbReference type="Gene3D" id="1.20.1740.10">
    <property type="entry name" value="Amino acid/polyamine transporter I"/>
    <property type="match status" value="1"/>
</dbReference>
<protein>
    <recommendedName>
        <fullName evidence="3">Arginine/agmatine antiporter</fullName>
    </recommendedName>
</protein>
<evidence type="ECO:0000313" key="10">
    <source>
        <dbReference type="EMBL" id="OYX55501.1"/>
    </source>
</evidence>
<feature type="transmembrane region" description="Helical" evidence="9">
    <location>
        <begin position="272"/>
        <end position="298"/>
    </location>
</feature>
<feature type="transmembrane region" description="Helical" evidence="9">
    <location>
        <begin position="45"/>
        <end position="65"/>
    </location>
</feature>
<feature type="transmembrane region" description="Helical" evidence="9">
    <location>
        <begin position="346"/>
        <end position="372"/>
    </location>
</feature>
<accession>A0A258HET4</accession>
<dbReference type="PIRSF" id="PIRSF006060">
    <property type="entry name" value="AA_transporter"/>
    <property type="match status" value="1"/>
</dbReference>
<dbReference type="GO" id="GO:0005886">
    <property type="term" value="C:plasma membrane"/>
    <property type="evidence" value="ECO:0007669"/>
    <property type="project" value="UniProtKB-SubCell"/>
</dbReference>
<evidence type="ECO:0000313" key="11">
    <source>
        <dbReference type="Proteomes" id="UP000216147"/>
    </source>
</evidence>
<dbReference type="AlphaFoldDB" id="A0A258HET4"/>
<evidence type="ECO:0000256" key="3">
    <source>
        <dbReference type="ARBA" id="ARBA00021069"/>
    </source>
</evidence>
<keyword evidence="5 9" id="KW-0812">Transmembrane</keyword>
<evidence type="ECO:0000256" key="5">
    <source>
        <dbReference type="ARBA" id="ARBA00022692"/>
    </source>
</evidence>
<feature type="transmembrane region" description="Helical" evidence="9">
    <location>
        <begin position="195"/>
        <end position="217"/>
    </location>
</feature>
<feature type="transmembrane region" description="Helical" evidence="9">
    <location>
        <begin position="229"/>
        <end position="252"/>
    </location>
</feature>
<organism evidence="10 11">
    <name type="scientific">Brevundimonas subvibrioides</name>
    <dbReference type="NCBI Taxonomy" id="74313"/>
    <lineage>
        <taxon>Bacteria</taxon>
        <taxon>Pseudomonadati</taxon>
        <taxon>Pseudomonadota</taxon>
        <taxon>Alphaproteobacteria</taxon>
        <taxon>Caulobacterales</taxon>
        <taxon>Caulobacteraceae</taxon>
        <taxon>Brevundimonas</taxon>
    </lineage>
</organism>
<dbReference type="GO" id="GO:0022857">
    <property type="term" value="F:transmembrane transporter activity"/>
    <property type="evidence" value="ECO:0007669"/>
    <property type="project" value="InterPro"/>
</dbReference>
<feature type="transmembrane region" description="Helical" evidence="9">
    <location>
        <begin position="155"/>
        <end position="175"/>
    </location>
</feature>
<name>A0A258HET4_9CAUL</name>
<feature type="transmembrane region" description="Helical" evidence="9">
    <location>
        <begin position="12"/>
        <end position="33"/>
    </location>
</feature>
<feature type="transmembrane region" description="Helical" evidence="9">
    <location>
        <begin position="93"/>
        <end position="118"/>
    </location>
</feature>
<comment type="similarity">
    <text evidence="2">Belongs to the amino acid-polyamine-organocation (APC) superfamily. Basic amino acid/polyamine antiporter (APA) (TC 2.A.3.2) family.</text>
</comment>
<evidence type="ECO:0000256" key="9">
    <source>
        <dbReference type="SAM" id="Phobius"/>
    </source>
</evidence>
<evidence type="ECO:0000256" key="7">
    <source>
        <dbReference type="ARBA" id="ARBA00023136"/>
    </source>
</evidence>
<dbReference type="PANTHER" id="PTHR42770">
    <property type="entry name" value="AMINO ACID TRANSPORTER-RELATED"/>
    <property type="match status" value="1"/>
</dbReference>
<comment type="function">
    <text evidence="8">Major component of the acid-resistance (AR) system allowing enteric pathogens to survive the acidic environment in the stomach. Exchanges extracellular arginine for its intracellular decarboxylation product agmatine (Agm) thereby expelling intracellular protons. Probably undergoes several conformational states in order to translocate the substrate across the membrane; keeps the substrate accessible to only 1 side of the membrane at a time by opening and closing 3 membrane-internal gates.</text>
</comment>
<dbReference type="EMBL" id="NCEQ01000013">
    <property type="protein sequence ID" value="OYX55501.1"/>
    <property type="molecule type" value="Genomic_DNA"/>
</dbReference>
<feature type="transmembrane region" description="Helical" evidence="9">
    <location>
        <begin position="319"/>
        <end position="340"/>
    </location>
</feature>
<dbReference type="Proteomes" id="UP000216147">
    <property type="component" value="Unassembled WGS sequence"/>
</dbReference>
<evidence type="ECO:0000256" key="8">
    <source>
        <dbReference type="ARBA" id="ARBA00045636"/>
    </source>
</evidence>
<keyword evidence="4" id="KW-1003">Cell membrane</keyword>
<keyword evidence="6 9" id="KW-1133">Transmembrane helix</keyword>
<proteinExistence type="inferred from homology"/>
<dbReference type="Pfam" id="PF13520">
    <property type="entry name" value="AA_permease_2"/>
    <property type="match status" value="1"/>
</dbReference>
<dbReference type="InterPro" id="IPR050367">
    <property type="entry name" value="APC_superfamily"/>
</dbReference>
<gene>
    <name evidence="10" type="ORF">B7Y86_12605</name>
</gene>
<evidence type="ECO:0000256" key="6">
    <source>
        <dbReference type="ARBA" id="ARBA00022989"/>
    </source>
</evidence>
<keyword evidence="7 9" id="KW-0472">Membrane</keyword>
<comment type="subcellular location">
    <subcellularLocation>
        <location evidence="1">Cell membrane</location>
        <topology evidence="1">Multi-pass membrane protein</topology>
    </subcellularLocation>
</comment>
<evidence type="ECO:0000256" key="1">
    <source>
        <dbReference type="ARBA" id="ARBA00004651"/>
    </source>
</evidence>
<feature type="transmembrane region" description="Helical" evidence="9">
    <location>
        <begin position="379"/>
        <end position="397"/>
    </location>
</feature>
<feature type="transmembrane region" description="Helical" evidence="9">
    <location>
        <begin position="124"/>
        <end position="143"/>
    </location>
</feature>
<reference evidence="10 11" key="1">
    <citation type="submission" date="2017-03" db="EMBL/GenBank/DDBJ databases">
        <title>Lifting the veil on microbial sulfur biogeochemistry in mining wastewaters.</title>
        <authorList>
            <person name="Kantor R.S."/>
            <person name="Colenbrander Nelson T."/>
            <person name="Marshall S."/>
            <person name="Bennett D."/>
            <person name="Apte S."/>
            <person name="Camacho D."/>
            <person name="Thomas B.C."/>
            <person name="Warren L.A."/>
            <person name="Banfield J.F."/>
        </authorList>
    </citation>
    <scope>NUCLEOTIDE SEQUENCE [LARGE SCALE GENOMIC DNA]</scope>
    <source>
        <strain evidence="10">32-68-21</strain>
    </source>
</reference>
<comment type="caution">
    <text evidence="10">The sequence shown here is derived from an EMBL/GenBank/DDBJ whole genome shotgun (WGS) entry which is preliminary data.</text>
</comment>
<evidence type="ECO:0000256" key="2">
    <source>
        <dbReference type="ARBA" id="ARBA00008220"/>
    </source>
</evidence>